<dbReference type="Proteomes" id="UP000470520">
    <property type="component" value="Unassembled WGS sequence"/>
</dbReference>
<dbReference type="AlphaFoldDB" id="A0A7K3QYX5"/>
<sequence length="49" mass="4959">MTTASVKPVKGELPPGLSAWLDARHGPGAFTGDFLSGTYSELAVLALGA</sequence>
<organism evidence="1 2">
    <name type="scientific">Streptomyces bauhiniae</name>
    <dbReference type="NCBI Taxonomy" id="2340725"/>
    <lineage>
        <taxon>Bacteria</taxon>
        <taxon>Bacillati</taxon>
        <taxon>Actinomycetota</taxon>
        <taxon>Actinomycetes</taxon>
        <taxon>Kitasatosporales</taxon>
        <taxon>Streptomycetaceae</taxon>
        <taxon>Streptomyces</taxon>
    </lineage>
</organism>
<accession>A0A7K3QYX5</accession>
<dbReference type="EMBL" id="JAAGMR010000294">
    <property type="protein sequence ID" value="NEB95098.1"/>
    <property type="molecule type" value="Genomic_DNA"/>
</dbReference>
<comment type="caution">
    <text evidence="1">The sequence shown here is derived from an EMBL/GenBank/DDBJ whole genome shotgun (WGS) entry which is preliminary data.</text>
</comment>
<reference evidence="1 2" key="1">
    <citation type="submission" date="2020-01" db="EMBL/GenBank/DDBJ databases">
        <title>Insect and environment-associated Actinomycetes.</title>
        <authorList>
            <person name="Currrie C."/>
            <person name="Chevrette M."/>
            <person name="Carlson C."/>
            <person name="Stubbendieck R."/>
            <person name="Wendt-Pienkowski E."/>
        </authorList>
    </citation>
    <scope>NUCLEOTIDE SEQUENCE [LARGE SCALE GENOMIC DNA]</scope>
    <source>
        <strain evidence="1 2">SID7754</strain>
    </source>
</reference>
<dbReference type="RefSeq" id="WP_164193409.1">
    <property type="nucleotide sequence ID" value="NZ_JAAGMR010000294.1"/>
</dbReference>
<evidence type="ECO:0000313" key="1">
    <source>
        <dbReference type="EMBL" id="NEB95098.1"/>
    </source>
</evidence>
<evidence type="ECO:0000313" key="2">
    <source>
        <dbReference type="Proteomes" id="UP000470520"/>
    </source>
</evidence>
<gene>
    <name evidence="1" type="ORF">G3I21_26045</name>
</gene>
<proteinExistence type="predicted"/>
<protein>
    <submittedName>
        <fullName evidence="1">Uncharacterized protein</fullName>
    </submittedName>
</protein>
<name>A0A7K3QYX5_9ACTN</name>